<keyword evidence="3" id="KW-1185">Reference proteome</keyword>
<dbReference type="GeneID" id="64660798"/>
<proteinExistence type="predicted"/>
<name>A0AAD4EFI5_9AGAM</name>
<gene>
    <name evidence="2" type="ORF">F5891DRAFT_1184962</name>
</gene>
<protein>
    <submittedName>
        <fullName evidence="2">Uncharacterized protein</fullName>
    </submittedName>
</protein>
<dbReference type="Proteomes" id="UP001195769">
    <property type="component" value="Unassembled WGS sequence"/>
</dbReference>
<feature type="compositionally biased region" description="Polar residues" evidence="1">
    <location>
        <begin position="60"/>
        <end position="72"/>
    </location>
</feature>
<evidence type="ECO:0000313" key="2">
    <source>
        <dbReference type="EMBL" id="KAG1904008.1"/>
    </source>
</evidence>
<feature type="region of interest" description="Disordered" evidence="1">
    <location>
        <begin position="50"/>
        <end position="79"/>
    </location>
</feature>
<evidence type="ECO:0000313" key="3">
    <source>
        <dbReference type="Proteomes" id="UP001195769"/>
    </source>
</evidence>
<sequence length="160" mass="16985">MDVGPVWMSLNQSEPIIHIVQKMLTVNTLQGIKGWGASKDTSEIQWYHDADDDMPISPHPESSSKALSSGPSHHTLDSFIGQMGIPATCAIPAKHSGTTTMPPATKHPLVPATSSSTIGDNDGDGDDDNDIPTNKDESDDEEAKEAGAAYQQIKAFGDAD</sequence>
<accession>A0AAD4EFI5</accession>
<dbReference type="AlphaFoldDB" id="A0AAD4EFI5"/>
<organism evidence="2 3">
    <name type="scientific">Suillus fuscotomentosus</name>
    <dbReference type="NCBI Taxonomy" id="1912939"/>
    <lineage>
        <taxon>Eukaryota</taxon>
        <taxon>Fungi</taxon>
        <taxon>Dikarya</taxon>
        <taxon>Basidiomycota</taxon>
        <taxon>Agaricomycotina</taxon>
        <taxon>Agaricomycetes</taxon>
        <taxon>Agaricomycetidae</taxon>
        <taxon>Boletales</taxon>
        <taxon>Suillineae</taxon>
        <taxon>Suillaceae</taxon>
        <taxon>Suillus</taxon>
    </lineage>
</organism>
<feature type="compositionally biased region" description="Acidic residues" evidence="1">
    <location>
        <begin position="121"/>
        <end position="130"/>
    </location>
</feature>
<dbReference type="RefSeq" id="XP_041229583.1">
    <property type="nucleotide sequence ID" value="XM_041366500.1"/>
</dbReference>
<feature type="region of interest" description="Disordered" evidence="1">
    <location>
        <begin position="91"/>
        <end position="148"/>
    </location>
</feature>
<reference evidence="2" key="1">
    <citation type="journal article" date="2020" name="New Phytol.">
        <title>Comparative genomics reveals dynamic genome evolution in host specialist ectomycorrhizal fungi.</title>
        <authorList>
            <person name="Lofgren L.A."/>
            <person name="Nguyen N.H."/>
            <person name="Vilgalys R."/>
            <person name="Ruytinx J."/>
            <person name="Liao H.L."/>
            <person name="Branco S."/>
            <person name="Kuo A."/>
            <person name="LaButti K."/>
            <person name="Lipzen A."/>
            <person name="Andreopoulos W."/>
            <person name="Pangilinan J."/>
            <person name="Riley R."/>
            <person name="Hundley H."/>
            <person name="Na H."/>
            <person name="Barry K."/>
            <person name="Grigoriev I.V."/>
            <person name="Stajich J.E."/>
            <person name="Kennedy P.G."/>
        </authorList>
    </citation>
    <scope>NUCLEOTIDE SEQUENCE</scope>
    <source>
        <strain evidence="2">FC203</strain>
    </source>
</reference>
<evidence type="ECO:0000256" key="1">
    <source>
        <dbReference type="SAM" id="MobiDB-lite"/>
    </source>
</evidence>
<comment type="caution">
    <text evidence="2">The sequence shown here is derived from an EMBL/GenBank/DDBJ whole genome shotgun (WGS) entry which is preliminary data.</text>
</comment>
<dbReference type="EMBL" id="JABBWK010000011">
    <property type="protein sequence ID" value="KAG1904008.1"/>
    <property type="molecule type" value="Genomic_DNA"/>
</dbReference>